<dbReference type="STRING" id="1715691.TA5113_03069"/>
<proteinExistence type="predicted"/>
<name>A0A0P1J2H1_9RHOB</name>
<keyword evidence="2" id="KW-1185">Reference proteome</keyword>
<dbReference type="InterPro" id="IPR023393">
    <property type="entry name" value="START-like_dom_sf"/>
</dbReference>
<sequence>MKYFAEQTIDLHRDQVVQTLTDHRQRRHWQPGFQSMEPLDGEPGTIGATSLLNFKFGDRPFEMIETILAKDLPDSYAVSYVSDQSASISRNTFYETPEGGTLWRVDLEMKLKGFNNLIAMLRPQAFQAQTQGLMKAFADYAAR</sequence>
<reference evidence="1" key="1">
    <citation type="submission" date="2015-09" db="EMBL/GenBank/DDBJ databases">
        <authorList>
            <consortium name="Swine Surveillance"/>
        </authorList>
    </citation>
    <scope>NUCLEOTIDE SEQUENCE [LARGE SCALE GENOMIC DNA]</scope>
    <source>
        <strain evidence="1">CECT 5114</strain>
    </source>
</reference>
<evidence type="ECO:0000313" key="2">
    <source>
        <dbReference type="Proteomes" id="UP000051184"/>
    </source>
</evidence>
<dbReference type="Proteomes" id="UP000051184">
    <property type="component" value="Unassembled WGS sequence"/>
</dbReference>
<dbReference type="Gene3D" id="3.30.530.20">
    <property type="match status" value="1"/>
</dbReference>
<dbReference type="SUPFAM" id="SSF55961">
    <property type="entry name" value="Bet v1-like"/>
    <property type="match status" value="1"/>
</dbReference>
<gene>
    <name evidence="1" type="ORF">TA5114_02934</name>
</gene>
<accession>A0A0P1J2H1</accession>
<evidence type="ECO:0000313" key="1">
    <source>
        <dbReference type="EMBL" id="CUK27113.1"/>
    </source>
</evidence>
<dbReference type="RefSeq" id="WP_058316803.1">
    <property type="nucleotide sequence ID" value="NZ_CYTO01000024.1"/>
</dbReference>
<organism evidence="1 2">
    <name type="scientific">Cognatishimia activa</name>
    <dbReference type="NCBI Taxonomy" id="1715691"/>
    <lineage>
        <taxon>Bacteria</taxon>
        <taxon>Pseudomonadati</taxon>
        <taxon>Pseudomonadota</taxon>
        <taxon>Alphaproteobacteria</taxon>
        <taxon>Rhodobacterales</taxon>
        <taxon>Paracoccaceae</taxon>
        <taxon>Cognatishimia</taxon>
    </lineage>
</organism>
<evidence type="ECO:0008006" key="3">
    <source>
        <dbReference type="Google" id="ProtNLM"/>
    </source>
</evidence>
<dbReference type="EMBL" id="CYUE01000021">
    <property type="protein sequence ID" value="CUK27113.1"/>
    <property type="molecule type" value="Genomic_DNA"/>
</dbReference>
<dbReference type="AlphaFoldDB" id="A0A0P1J2H1"/>
<protein>
    <recommendedName>
        <fullName evidence="3">Polyketide cyclase / dehydrase and lipid transport</fullName>
    </recommendedName>
</protein>
<dbReference type="CDD" id="cd07812">
    <property type="entry name" value="SRPBCC"/>
    <property type="match status" value="1"/>
</dbReference>
<dbReference type="OrthoDB" id="411301at2"/>